<evidence type="ECO:0000256" key="2">
    <source>
        <dbReference type="ARBA" id="ARBA00022823"/>
    </source>
</evidence>
<reference evidence="5 6" key="1">
    <citation type="submission" date="2023-06" db="EMBL/GenBank/DDBJ databases">
        <title>Rock-solubilizing bacteria, Microbacterium invictum, promotes re-establishment of vegetation in rocky wasteland by accelerating rock bio-weathering and reshaping soil bacterial community.</title>
        <authorList>
            <person name="Liu C."/>
        </authorList>
    </citation>
    <scope>NUCLEOTIDE SEQUENCE [LARGE SCALE GENOMIC DNA]</scope>
    <source>
        <strain evidence="5 6">X-18</strain>
    </source>
</reference>
<dbReference type="InterPro" id="IPR017453">
    <property type="entry name" value="GCV_H_sub"/>
</dbReference>
<dbReference type="Gene3D" id="2.40.50.100">
    <property type="match status" value="1"/>
</dbReference>
<evidence type="ECO:0000313" key="6">
    <source>
        <dbReference type="Proteomes" id="UP001324533"/>
    </source>
</evidence>
<dbReference type="PANTHER" id="PTHR11715:SF3">
    <property type="entry name" value="GLYCINE CLEAVAGE SYSTEM H PROTEIN-RELATED"/>
    <property type="match status" value="1"/>
</dbReference>
<dbReference type="InterPro" id="IPR002930">
    <property type="entry name" value="GCV_H"/>
</dbReference>
<dbReference type="EMBL" id="CP139779">
    <property type="protein sequence ID" value="WQB71780.1"/>
    <property type="molecule type" value="Genomic_DNA"/>
</dbReference>
<dbReference type="Pfam" id="PF01597">
    <property type="entry name" value="GCV_H"/>
    <property type="match status" value="1"/>
</dbReference>
<dbReference type="InterPro" id="IPR003016">
    <property type="entry name" value="2-oxoA_DH_lipoyl-BS"/>
</dbReference>
<protein>
    <recommendedName>
        <fullName evidence="3">Glycine cleavage system H protein</fullName>
    </recommendedName>
</protein>
<dbReference type="HAMAP" id="MF_00272">
    <property type="entry name" value="GcvH"/>
    <property type="match status" value="1"/>
</dbReference>
<proteinExistence type="inferred from homology"/>
<gene>
    <name evidence="3 5" type="primary">gcvH</name>
    <name evidence="5" type="ORF">T9R20_07475</name>
</gene>
<dbReference type="PROSITE" id="PS00189">
    <property type="entry name" value="LIPOYL"/>
    <property type="match status" value="1"/>
</dbReference>
<evidence type="ECO:0000313" key="5">
    <source>
        <dbReference type="EMBL" id="WQB71780.1"/>
    </source>
</evidence>
<evidence type="ECO:0000256" key="1">
    <source>
        <dbReference type="ARBA" id="ARBA00009249"/>
    </source>
</evidence>
<sequence>MTDTSALKYTAEHEWISLDGDVATVGITDYAADKLGDVVFVDLPAVDSGVSAGQVCGEIESTKSVGELYAPVAGDVVAVNEAVVDDPSLVNASPYEDGWLLKLRVDPAAVDGLLDRAAYEALTGGE</sequence>
<dbReference type="InterPro" id="IPR000089">
    <property type="entry name" value="Biotin_lipoyl"/>
</dbReference>
<dbReference type="PANTHER" id="PTHR11715">
    <property type="entry name" value="GLYCINE CLEAVAGE SYSTEM H PROTEIN"/>
    <property type="match status" value="1"/>
</dbReference>
<dbReference type="NCBIfam" id="NF002270">
    <property type="entry name" value="PRK01202.1"/>
    <property type="match status" value="1"/>
</dbReference>
<dbReference type="CDD" id="cd06848">
    <property type="entry name" value="GCS_H"/>
    <property type="match status" value="1"/>
</dbReference>
<comment type="cofactor">
    <cofactor evidence="3">
        <name>(R)-lipoate</name>
        <dbReference type="ChEBI" id="CHEBI:83088"/>
    </cofactor>
    <text evidence="3">Binds 1 lipoyl cofactor covalently.</text>
</comment>
<comment type="similarity">
    <text evidence="1 3">Belongs to the GcvH family.</text>
</comment>
<dbReference type="InterPro" id="IPR033753">
    <property type="entry name" value="GCV_H/Fam206"/>
</dbReference>
<evidence type="ECO:0000256" key="3">
    <source>
        <dbReference type="HAMAP-Rule" id="MF_00272"/>
    </source>
</evidence>
<name>A0ABZ0VGZ5_9MICO</name>
<dbReference type="Proteomes" id="UP001324533">
    <property type="component" value="Chromosome"/>
</dbReference>
<feature type="domain" description="Lipoyl-binding" evidence="4">
    <location>
        <begin position="22"/>
        <end position="104"/>
    </location>
</feature>
<dbReference type="InterPro" id="IPR011053">
    <property type="entry name" value="Single_hybrid_motif"/>
</dbReference>
<dbReference type="SUPFAM" id="SSF51230">
    <property type="entry name" value="Single hybrid motif"/>
    <property type="match status" value="1"/>
</dbReference>
<organism evidence="5 6">
    <name type="scientific">Microbacterium invictum</name>
    <dbReference type="NCBI Taxonomy" id="515415"/>
    <lineage>
        <taxon>Bacteria</taxon>
        <taxon>Bacillati</taxon>
        <taxon>Actinomycetota</taxon>
        <taxon>Actinomycetes</taxon>
        <taxon>Micrococcales</taxon>
        <taxon>Microbacteriaceae</taxon>
        <taxon>Microbacterium</taxon>
    </lineage>
</organism>
<feature type="modified residue" description="N6-lipoyllysine" evidence="3">
    <location>
        <position position="63"/>
    </location>
</feature>
<comment type="subunit">
    <text evidence="3">The glycine cleavage system is composed of four proteins: P, T, L and H.</text>
</comment>
<keyword evidence="6" id="KW-1185">Reference proteome</keyword>
<dbReference type="NCBIfam" id="TIGR00527">
    <property type="entry name" value="gcvH"/>
    <property type="match status" value="1"/>
</dbReference>
<dbReference type="PROSITE" id="PS50968">
    <property type="entry name" value="BIOTINYL_LIPOYL"/>
    <property type="match status" value="1"/>
</dbReference>
<keyword evidence="2 3" id="KW-0450">Lipoyl</keyword>
<comment type="function">
    <text evidence="3">The glycine cleavage system catalyzes the degradation of glycine. The H protein shuttles the methylamine group of glycine from the P protein to the T protein.</text>
</comment>
<evidence type="ECO:0000259" key="4">
    <source>
        <dbReference type="PROSITE" id="PS50968"/>
    </source>
</evidence>
<accession>A0ABZ0VGZ5</accession>
<dbReference type="RefSeq" id="WP_322411893.1">
    <property type="nucleotide sequence ID" value="NZ_CP139779.1"/>
</dbReference>